<name>A0AAD2GXI3_9AGAR</name>
<dbReference type="Proteomes" id="UP001295794">
    <property type="component" value="Unassembled WGS sequence"/>
</dbReference>
<proteinExistence type="predicted"/>
<sequence length="81" mass="9087">SRVGSRRGNLPSYFINDELAMLENTLRFLTAVVKPKPTFTIPPSDPDPVHNFSMRDRNSSKNLSSYPSGNSITSWSSSQRQ</sequence>
<reference evidence="2" key="1">
    <citation type="submission" date="2023-11" db="EMBL/GenBank/DDBJ databases">
        <authorList>
            <person name="De Vega J J."/>
            <person name="De Vega J J."/>
        </authorList>
    </citation>
    <scope>NUCLEOTIDE SEQUENCE</scope>
</reference>
<evidence type="ECO:0000313" key="2">
    <source>
        <dbReference type="EMBL" id="CAK5264395.1"/>
    </source>
</evidence>
<feature type="non-terminal residue" evidence="2">
    <location>
        <position position="1"/>
    </location>
</feature>
<dbReference type="EMBL" id="CAVNYO010000054">
    <property type="protein sequence ID" value="CAK5264395.1"/>
    <property type="molecule type" value="Genomic_DNA"/>
</dbReference>
<feature type="compositionally biased region" description="Polar residues" evidence="1">
    <location>
        <begin position="60"/>
        <end position="81"/>
    </location>
</feature>
<accession>A0AAD2GXI3</accession>
<protein>
    <submittedName>
        <fullName evidence="2">Uncharacterized protein</fullName>
    </submittedName>
</protein>
<organism evidence="2 3">
    <name type="scientific">Mycena citricolor</name>
    <dbReference type="NCBI Taxonomy" id="2018698"/>
    <lineage>
        <taxon>Eukaryota</taxon>
        <taxon>Fungi</taxon>
        <taxon>Dikarya</taxon>
        <taxon>Basidiomycota</taxon>
        <taxon>Agaricomycotina</taxon>
        <taxon>Agaricomycetes</taxon>
        <taxon>Agaricomycetidae</taxon>
        <taxon>Agaricales</taxon>
        <taxon>Marasmiineae</taxon>
        <taxon>Mycenaceae</taxon>
        <taxon>Mycena</taxon>
    </lineage>
</organism>
<feature type="region of interest" description="Disordered" evidence="1">
    <location>
        <begin position="37"/>
        <end position="81"/>
    </location>
</feature>
<gene>
    <name evidence="2" type="ORF">MYCIT1_LOCUS4526</name>
</gene>
<comment type="caution">
    <text evidence="2">The sequence shown here is derived from an EMBL/GenBank/DDBJ whole genome shotgun (WGS) entry which is preliminary data.</text>
</comment>
<evidence type="ECO:0000313" key="3">
    <source>
        <dbReference type="Proteomes" id="UP001295794"/>
    </source>
</evidence>
<feature type="non-terminal residue" evidence="2">
    <location>
        <position position="81"/>
    </location>
</feature>
<keyword evidence="3" id="KW-1185">Reference proteome</keyword>
<evidence type="ECO:0000256" key="1">
    <source>
        <dbReference type="SAM" id="MobiDB-lite"/>
    </source>
</evidence>
<dbReference type="AlphaFoldDB" id="A0AAD2GXI3"/>